<protein>
    <submittedName>
        <fullName evidence="1">Uncharacterized protein</fullName>
    </submittedName>
</protein>
<accession>A0A5P1F9U5</accession>
<gene>
    <name evidence="1" type="ORF">A4U43_C03F3700</name>
</gene>
<dbReference type="AlphaFoldDB" id="A0A5P1F9U5"/>
<keyword evidence="2" id="KW-1185">Reference proteome</keyword>
<proteinExistence type="predicted"/>
<evidence type="ECO:0000313" key="1">
    <source>
        <dbReference type="EMBL" id="ONK74187.1"/>
    </source>
</evidence>
<evidence type="ECO:0000313" key="2">
    <source>
        <dbReference type="Proteomes" id="UP000243459"/>
    </source>
</evidence>
<organism evidence="1 2">
    <name type="scientific">Asparagus officinalis</name>
    <name type="common">Garden asparagus</name>
    <dbReference type="NCBI Taxonomy" id="4686"/>
    <lineage>
        <taxon>Eukaryota</taxon>
        <taxon>Viridiplantae</taxon>
        <taxon>Streptophyta</taxon>
        <taxon>Embryophyta</taxon>
        <taxon>Tracheophyta</taxon>
        <taxon>Spermatophyta</taxon>
        <taxon>Magnoliopsida</taxon>
        <taxon>Liliopsida</taxon>
        <taxon>Asparagales</taxon>
        <taxon>Asparagaceae</taxon>
        <taxon>Asparagoideae</taxon>
        <taxon>Asparagus</taxon>
    </lineage>
</organism>
<reference evidence="2" key="1">
    <citation type="journal article" date="2017" name="Nat. Commun.">
        <title>The asparagus genome sheds light on the origin and evolution of a young Y chromosome.</title>
        <authorList>
            <person name="Harkess A."/>
            <person name="Zhou J."/>
            <person name="Xu C."/>
            <person name="Bowers J.E."/>
            <person name="Van der Hulst R."/>
            <person name="Ayyampalayam S."/>
            <person name="Mercati F."/>
            <person name="Riccardi P."/>
            <person name="McKain M.R."/>
            <person name="Kakrana A."/>
            <person name="Tang H."/>
            <person name="Ray J."/>
            <person name="Groenendijk J."/>
            <person name="Arikit S."/>
            <person name="Mathioni S.M."/>
            <person name="Nakano M."/>
            <person name="Shan H."/>
            <person name="Telgmann-Rauber A."/>
            <person name="Kanno A."/>
            <person name="Yue Z."/>
            <person name="Chen H."/>
            <person name="Li W."/>
            <person name="Chen Y."/>
            <person name="Xu X."/>
            <person name="Zhang Y."/>
            <person name="Luo S."/>
            <person name="Chen H."/>
            <person name="Gao J."/>
            <person name="Mao Z."/>
            <person name="Pires J.C."/>
            <person name="Luo M."/>
            <person name="Kudrna D."/>
            <person name="Wing R.A."/>
            <person name="Meyers B.C."/>
            <person name="Yi K."/>
            <person name="Kong H."/>
            <person name="Lavrijsen P."/>
            <person name="Sunseri F."/>
            <person name="Falavigna A."/>
            <person name="Ye Y."/>
            <person name="Leebens-Mack J.H."/>
            <person name="Chen G."/>
        </authorList>
    </citation>
    <scope>NUCLEOTIDE SEQUENCE [LARGE SCALE GENOMIC DNA]</scope>
    <source>
        <strain evidence="2">cv. DH0086</strain>
    </source>
</reference>
<dbReference type="Gramene" id="ONK74187">
    <property type="protein sequence ID" value="ONK74187"/>
    <property type="gene ID" value="A4U43_C03F3700"/>
</dbReference>
<dbReference type="Proteomes" id="UP000243459">
    <property type="component" value="Chromosome 3"/>
</dbReference>
<dbReference type="EMBL" id="CM007383">
    <property type="protein sequence ID" value="ONK74187.1"/>
    <property type="molecule type" value="Genomic_DNA"/>
</dbReference>
<name>A0A5P1F9U5_ASPOF</name>
<sequence length="114" mass="12553">MLAHQLRMEARSPRAAYAFLGQPWVGGADGCLEHIVRRIAIGPRRTEGIPLNPLAKGVFCGLGFSVLDWGVAATYDISKALSSIPEAVEDFRRGRMLDVFQLVIVIDDEDREGE</sequence>